<feature type="region of interest" description="Disordered" evidence="1">
    <location>
        <begin position="1"/>
        <end position="27"/>
    </location>
</feature>
<dbReference type="PANTHER" id="PTHR38790:SF4">
    <property type="entry name" value="2EXR DOMAIN-CONTAINING PROTEIN"/>
    <property type="match status" value="1"/>
</dbReference>
<name>A0ABR4BEL3_9LECA</name>
<evidence type="ECO:0000259" key="2">
    <source>
        <dbReference type="Pfam" id="PF24864"/>
    </source>
</evidence>
<protein>
    <recommendedName>
        <fullName evidence="2">DUF7730 domain-containing protein</fullName>
    </recommendedName>
</protein>
<keyword evidence="4" id="KW-1185">Reference proteome</keyword>
<dbReference type="Pfam" id="PF24864">
    <property type="entry name" value="DUF7730"/>
    <property type="match status" value="1"/>
</dbReference>
<accession>A0ABR4BEL3</accession>
<reference evidence="3 4" key="1">
    <citation type="submission" date="2024-09" db="EMBL/GenBank/DDBJ databases">
        <title>Rethinking Asexuality: The Enigmatic Case of Functional Sexual Genes in Lepraria (Stereocaulaceae).</title>
        <authorList>
            <person name="Doellman M."/>
            <person name="Sun Y."/>
            <person name="Barcenas-Pena A."/>
            <person name="Lumbsch H.T."/>
            <person name="Grewe F."/>
        </authorList>
    </citation>
    <scope>NUCLEOTIDE SEQUENCE [LARGE SCALE GENOMIC DNA]</scope>
    <source>
        <strain evidence="3 4">Grewe 0041</strain>
    </source>
</reference>
<feature type="region of interest" description="Disordered" evidence="1">
    <location>
        <begin position="72"/>
        <end position="103"/>
    </location>
</feature>
<evidence type="ECO:0000313" key="3">
    <source>
        <dbReference type="EMBL" id="KAL2054323.1"/>
    </source>
</evidence>
<proteinExistence type="predicted"/>
<dbReference type="PANTHER" id="PTHR38790">
    <property type="entry name" value="2EXR DOMAIN-CONTAINING PROTEIN-RELATED"/>
    <property type="match status" value="1"/>
</dbReference>
<gene>
    <name evidence="3" type="ORF">ABVK25_005464</name>
</gene>
<dbReference type="Proteomes" id="UP001590951">
    <property type="component" value="Unassembled WGS sequence"/>
</dbReference>
<evidence type="ECO:0000313" key="4">
    <source>
        <dbReference type="Proteomes" id="UP001590951"/>
    </source>
</evidence>
<sequence length="139" mass="15669">MGRSNDSQAFEKEKSINNSKSPLLSLPQEPKDQIYALNLGHRTLHIHHNKQPYILRHFICCAPVLDAESHQQLTSPSATRPNAANTNPHSKCNNNQKTGTRPGRVDALNLSLLRTCRQIYTEVKMVPAQSEQHFSIFSL</sequence>
<evidence type="ECO:0000256" key="1">
    <source>
        <dbReference type="SAM" id="MobiDB-lite"/>
    </source>
</evidence>
<feature type="compositionally biased region" description="Polar residues" evidence="1">
    <location>
        <begin position="72"/>
        <end position="99"/>
    </location>
</feature>
<feature type="domain" description="DUF7730" evidence="2">
    <location>
        <begin position="18"/>
        <end position="123"/>
    </location>
</feature>
<dbReference type="EMBL" id="JBHFEH010000016">
    <property type="protein sequence ID" value="KAL2054323.1"/>
    <property type="molecule type" value="Genomic_DNA"/>
</dbReference>
<dbReference type="InterPro" id="IPR056632">
    <property type="entry name" value="DUF7730"/>
</dbReference>
<organism evidence="3 4">
    <name type="scientific">Lepraria finkii</name>
    <dbReference type="NCBI Taxonomy" id="1340010"/>
    <lineage>
        <taxon>Eukaryota</taxon>
        <taxon>Fungi</taxon>
        <taxon>Dikarya</taxon>
        <taxon>Ascomycota</taxon>
        <taxon>Pezizomycotina</taxon>
        <taxon>Lecanoromycetes</taxon>
        <taxon>OSLEUM clade</taxon>
        <taxon>Lecanoromycetidae</taxon>
        <taxon>Lecanorales</taxon>
        <taxon>Lecanorineae</taxon>
        <taxon>Stereocaulaceae</taxon>
        <taxon>Lepraria</taxon>
    </lineage>
</organism>
<comment type="caution">
    <text evidence="3">The sequence shown here is derived from an EMBL/GenBank/DDBJ whole genome shotgun (WGS) entry which is preliminary data.</text>
</comment>